<dbReference type="Pfam" id="PF03413">
    <property type="entry name" value="PepSY"/>
    <property type="match status" value="2"/>
</dbReference>
<evidence type="ECO:0000313" key="4">
    <source>
        <dbReference type="Proteomes" id="UP000295096"/>
    </source>
</evidence>
<dbReference type="RefSeq" id="WP_133291484.1">
    <property type="nucleotide sequence ID" value="NZ_SMSJ01000056.1"/>
</dbReference>
<proteinExistence type="predicted"/>
<dbReference type="Proteomes" id="UP000295096">
    <property type="component" value="Unassembled WGS sequence"/>
</dbReference>
<accession>A0A4R5Q9P1</accession>
<feature type="domain" description="PepSY" evidence="2">
    <location>
        <begin position="54"/>
        <end position="111"/>
    </location>
</feature>
<evidence type="ECO:0000259" key="2">
    <source>
        <dbReference type="Pfam" id="PF03413"/>
    </source>
</evidence>
<dbReference type="OrthoDB" id="7281141at2"/>
<evidence type="ECO:0000313" key="3">
    <source>
        <dbReference type="EMBL" id="TDH59722.1"/>
    </source>
</evidence>
<keyword evidence="1" id="KW-0732">Signal</keyword>
<organism evidence="3 4">
    <name type="scientific">Dankookia rubra</name>
    <dbReference type="NCBI Taxonomy" id="1442381"/>
    <lineage>
        <taxon>Bacteria</taxon>
        <taxon>Pseudomonadati</taxon>
        <taxon>Pseudomonadota</taxon>
        <taxon>Alphaproteobacteria</taxon>
        <taxon>Acetobacterales</taxon>
        <taxon>Roseomonadaceae</taxon>
        <taxon>Dankookia</taxon>
    </lineage>
</organism>
<keyword evidence="4" id="KW-1185">Reference proteome</keyword>
<sequence length="202" mass="21013">MRRNNVLFAALAAALTIGTVAVAAEDGHQRLQQSGRRANHEDAAESAWALGARVAPADAAAAAERAANGRAAKLSMEAEHGTPVYEIKVVAGDRVLSVKIDPATGAVLETEREGLLARLFDAEDDDEVKAVLAAPTTLSQAITAAEHLAGGGRAVDATWEGERRMRGYAVEVVQAGGGIVRTFVDAASGQAHWASPKRGGER</sequence>
<dbReference type="Gene3D" id="3.10.450.40">
    <property type="match status" value="1"/>
</dbReference>
<protein>
    <recommendedName>
        <fullName evidence="2">PepSY domain-containing protein</fullName>
    </recommendedName>
</protein>
<feature type="chain" id="PRO_5020963625" description="PepSY domain-containing protein" evidence="1">
    <location>
        <begin position="24"/>
        <end position="202"/>
    </location>
</feature>
<reference evidence="3 4" key="1">
    <citation type="journal article" date="2016" name="J. Microbiol.">
        <title>Dankookia rubra gen. nov., sp. nov., an alphaproteobacterium isolated from sediment of a shallow stream.</title>
        <authorList>
            <person name="Kim W.H."/>
            <person name="Kim D.H."/>
            <person name="Kang K."/>
            <person name="Ahn T.Y."/>
        </authorList>
    </citation>
    <scope>NUCLEOTIDE SEQUENCE [LARGE SCALE GENOMIC DNA]</scope>
    <source>
        <strain evidence="3 4">JCM30602</strain>
    </source>
</reference>
<dbReference type="AlphaFoldDB" id="A0A4R5Q9P1"/>
<name>A0A4R5Q9P1_9PROT</name>
<gene>
    <name evidence="3" type="ORF">E2C06_25920</name>
</gene>
<comment type="caution">
    <text evidence="3">The sequence shown here is derived from an EMBL/GenBank/DDBJ whole genome shotgun (WGS) entry which is preliminary data.</text>
</comment>
<dbReference type="InterPro" id="IPR025711">
    <property type="entry name" value="PepSY"/>
</dbReference>
<evidence type="ECO:0000256" key="1">
    <source>
        <dbReference type="SAM" id="SignalP"/>
    </source>
</evidence>
<feature type="signal peptide" evidence="1">
    <location>
        <begin position="1"/>
        <end position="23"/>
    </location>
</feature>
<dbReference type="EMBL" id="SMSJ01000056">
    <property type="protein sequence ID" value="TDH59722.1"/>
    <property type="molecule type" value="Genomic_DNA"/>
</dbReference>
<feature type="domain" description="PepSY" evidence="2">
    <location>
        <begin position="137"/>
        <end position="190"/>
    </location>
</feature>